<sequence>MKYCTNCGKKLEPDELFCTNCGAKVPQKDRRDAAQSKPTNETHSIQSSKKKLSKGWIIVISLIILVLVAALIFAISHFMSIREDNDKKAAQNDTTQEQATTSKQETKTVKVEVNSDDFSANFMNADNSSGYKGFHIGDTKKTIEKKYGEPEESLDINGHDANKYGNIAVSYDNDNKVDHVFVVPSNVTTREFTDFHNVPNEKRGDTWYYDKNKDNDYTIKVYTNGQYIKAIENIDQI</sequence>
<evidence type="ECO:0000259" key="2">
    <source>
        <dbReference type="Pfam" id="PF13240"/>
    </source>
</evidence>
<keyword evidence="1" id="KW-0812">Transmembrane</keyword>
<keyword evidence="1" id="KW-0472">Membrane</keyword>
<dbReference type="EMBL" id="CACRUO010000065">
    <property type="protein sequence ID" value="VYU55466.1"/>
    <property type="molecule type" value="Genomic_DNA"/>
</dbReference>
<dbReference type="RefSeq" id="WP_002480178.1">
    <property type="nucleotide sequence ID" value="NZ_CACRUO010000065.1"/>
</dbReference>
<feature type="transmembrane region" description="Helical" evidence="1">
    <location>
        <begin position="56"/>
        <end position="79"/>
    </location>
</feature>
<dbReference type="InterPro" id="IPR026870">
    <property type="entry name" value="Zinc_ribbon_dom"/>
</dbReference>
<dbReference type="GeneID" id="77330385"/>
<keyword evidence="1" id="KW-1133">Transmembrane helix</keyword>
<evidence type="ECO:0000256" key="1">
    <source>
        <dbReference type="SAM" id="Phobius"/>
    </source>
</evidence>
<proteinExistence type="predicted"/>
<name>A0A6N3FUB9_STASI</name>
<reference evidence="3" key="1">
    <citation type="submission" date="2019-11" db="EMBL/GenBank/DDBJ databases">
        <authorList>
            <person name="Feng L."/>
        </authorList>
    </citation>
    <scope>NUCLEOTIDE SEQUENCE</scope>
    <source>
        <strain evidence="3">SsimulansLFYP27</strain>
    </source>
</reference>
<accession>A0A6N3FUB9</accession>
<dbReference type="Pfam" id="PF13240">
    <property type="entry name" value="Zn_Ribbon_1"/>
    <property type="match status" value="1"/>
</dbReference>
<gene>
    <name evidence="3" type="ORF">SSLFYP27_02644</name>
</gene>
<feature type="domain" description="Zinc-ribbon" evidence="2">
    <location>
        <begin position="3"/>
        <end position="25"/>
    </location>
</feature>
<evidence type="ECO:0000313" key="3">
    <source>
        <dbReference type="EMBL" id="VYU55466.1"/>
    </source>
</evidence>
<protein>
    <recommendedName>
        <fullName evidence="2">Zinc-ribbon domain-containing protein</fullName>
    </recommendedName>
</protein>
<dbReference type="AlphaFoldDB" id="A0A6N3FUB9"/>
<organism evidence="3">
    <name type="scientific">Staphylococcus simulans</name>
    <dbReference type="NCBI Taxonomy" id="1286"/>
    <lineage>
        <taxon>Bacteria</taxon>
        <taxon>Bacillati</taxon>
        <taxon>Bacillota</taxon>
        <taxon>Bacilli</taxon>
        <taxon>Bacillales</taxon>
        <taxon>Staphylococcaceae</taxon>
        <taxon>Staphylococcus</taxon>
    </lineage>
</organism>